<comment type="caution">
    <text evidence="1">The sequence shown here is derived from an EMBL/GenBank/DDBJ whole genome shotgun (WGS) entry which is preliminary data.</text>
</comment>
<dbReference type="EMBL" id="BAABZQ010000001">
    <property type="protein sequence ID" value="GAA6503033.1"/>
    <property type="molecule type" value="Genomic_DNA"/>
</dbReference>
<reference evidence="1 2" key="1">
    <citation type="submission" date="2024-04" db="EMBL/GenBank/DDBJ databases">
        <title>Defined microbial consortia suppress multidrug-resistant proinflammatory Enterobacteriaceae via ecological control.</title>
        <authorList>
            <person name="Furuichi M."/>
            <person name="Kawaguchi T."/>
            <person name="Pust M."/>
            <person name="Yasuma K."/>
            <person name="Plichta D."/>
            <person name="Hasegawa N."/>
            <person name="Ohya T."/>
            <person name="Bhattarai S."/>
            <person name="Sasajima S."/>
            <person name="Aoto Y."/>
            <person name="Tuganbaev T."/>
            <person name="Yaginuma M."/>
            <person name="Ueda M."/>
            <person name="Okahashi N."/>
            <person name="Amafuji K."/>
            <person name="Kiridooshi Y."/>
            <person name="Sugita K."/>
            <person name="Strazar M."/>
            <person name="Skelly A."/>
            <person name="Suda W."/>
            <person name="Hattori M."/>
            <person name="Nakamoto N."/>
            <person name="Caballero S."/>
            <person name="Norman J."/>
            <person name="Olle B."/>
            <person name="Tanoue T."/>
            <person name="Arita M."/>
            <person name="Bucci V."/>
            <person name="Atarashi K."/>
            <person name="Xavier R."/>
            <person name="Honda K."/>
        </authorList>
    </citation>
    <scope>NUCLEOTIDE SEQUENCE [LARGE SCALE GENOMIC DNA]</scope>
    <source>
        <strain evidence="2">k34-0107-D12</strain>
    </source>
</reference>
<evidence type="ECO:0000313" key="1">
    <source>
        <dbReference type="EMBL" id="GAA6503033.1"/>
    </source>
</evidence>
<dbReference type="Proteomes" id="UP001600941">
    <property type="component" value="Unassembled WGS sequence"/>
</dbReference>
<organism evidence="1 2">
    <name type="scientific">Blautia parvula</name>
    <dbReference type="NCBI Taxonomy" id="2877527"/>
    <lineage>
        <taxon>Bacteria</taxon>
        <taxon>Bacillati</taxon>
        <taxon>Bacillota</taxon>
        <taxon>Clostridia</taxon>
        <taxon>Lachnospirales</taxon>
        <taxon>Lachnospiraceae</taxon>
        <taxon>Blautia</taxon>
    </lineage>
</organism>
<gene>
    <name evidence="1" type="ORF">K340107D12_58490</name>
</gene>
<proteinExistence type="predicted"/>
<keyword evidence="2" id="KW-1185">Reference proteome</keyword>
<dbReference type="RefSeq" id="WP_033141863.1">
    <property type="nucleotide sequence ID" value="NZ_AP031413.1"/>
</dbReference>
<sequence>MISYLEIAGKRYPMSFSLGAQKAIVARYGGMECLGDLRSRGLDEQDMDMLIWMTELLIAQGCAYKNYFEKDIPAPKDAPVDADGKWIPLPAEAIEVGITELGGLAVLVKSILQCIGISKKQEVEAEPVEGTVKNAETTQGR</sequence>
<evidence type="ECO:0000313" key="2">
    <source>
        <dbReference type="Proteomes" id="UP001600941"/>
    </source>
</evidence>
<name>A0ABQ0C2L4_9FIRM</name>
<protein>
    <submittedName>
        <fullName evidence="1">Uncharacterized protein</fullName>
    </submittedName>
</protein>
<accession>A0ABQ0C2L4</accession>